<dbReference type="InterPro" id="IPR011528">
    <property type="entry name" value="NERD"/>
</dbReference>
<evidence type="ECO:0000259" key="1">
    <source>
        <dbReference type="PROSITE" id="PS50965"/>
    </source>
</evidence>
<keyword evidence="3" id="KW-1185">Reference proteome</keyword>
<accession>A0ABR8PMI7</accession>
<gene>
    <name evidence="2" type="ORF">H9659_13160</name>
</gene>
<organism evidence="2 3">
    <name type="scientific">Sporosarcina gallistercoris</name>
    <dbReference type="NCBI Taxonomy" id="2762245"/>
    <lineage>
        <taxon>Bacteria</taxon>
        <taxon>Bacillati</taxon>
        <taxon>Bacillota</taxon>
        <taxon>Bacilli</taxon>
        <taxon>Bacillales</taxon>
        <taxon>Caryophanaceae</taxon>
        <taxon>Sporosarcina</taxon>
    </lineage>
</organism>
<dbReference type="PROSITE" id="PS50965">
    <property type="entry name" value="NERD"/>
    <property type="match status" value="1"/>
</dbReference>
<dbReference type="Proteomes" id="UP000659496">
    <property type="component" value="Unassembled WGS sequence"/>
</dbReference>
<sequence>MYGKIKQRAASIKAGYGGEQELDRVLGNYTFPMSTHILNDVSLSSSSLFQIDTLILTQEFALICEVKNIAGDLSITENPPQLLRMSINGEILGFPSPIAQLTNTCQLFEDWLSAKNINLPVLGCVVLAYPKQRLSIFKTTVPILFPSIIPQHIRSLYTNHPLLSPEDFESLARRIVKEHRPYSPKPVADTYSIPPEDFLTGVACPACHALGMMKNGQFWNCPSCRNRSTTAHQQAILDWFHLFGGPLTNKECRRFCHVHCSQFTRRTLLNMNLVTVGASKNRGYIKRNSSHI</sequence>
<proteinExistence type="predicted"/>
<dbReference type="Pfam" id="PF08378">
    <property type="entry name" value="NERD"/>
    <property type="match status" value="1"/>
</dbReference>
<dbReference type="RefSeq" id="WP_191691316.1">
    <property type="nucleotide sequence ID" value="NZ_JACSQY010000011.1"/>
</dbReference>
<reference evidence="2 3" key="1">
    <citation type="submission" date="2020-08" db="EMBL/GenBank/DDBJ databases">
        <title>A Genomic Blueprint of the Chicken Gut Microbiome.</title>
        <authorList>
            <person name="Gilroy R."/>
            <person name="Ravi A."/>
            <person name="Getino M."/>
            <person name="Pursley I."/>
            <person name="Horton D.L."/>
            <person name="Alikhan N.-F."/>
            <person name="Baker D."/>
            <person name="Gharbi K."/>
            <person name="Hall N."/>
            <person name="Watson M."/>
            <person name="Adriaenssens E.M."/>
            <person name="Foster-Nyarko E."/>
            <person name="Jarju S."/>
            <person name="Secka A."/>
            <person name="Antonio M."/>
            <person name="Oren A."/>
            <person name="Chaudhuri R."/>
            <person name="La Ragione R.M."/>
            <person name="Hildebrand F."/>
            <person name="Pallen M.J."/>
        </authorList>
    </citation>
    <scope>NUCLEOTIDE SEQUENCE [LARGE SCALE GENOMIC DNA]</scope>
    <source>
        <strain evidence="2 3">Sa3CUA8</strain>
    </source>
</reference>
<evidence type="ECO:0000313" key="2">
    <source>
        <dbReference type="EMBL" id="MBD7909279.1"/>
    </source>
</evidence>
<evidence type="ECO:0000313" key="3">
    <source>
        <dbReference type="Proteomes" id="UP000659496"/>
    </source>
</evidence>
<comment type="caution">
    <text evidence="2">The sequence shown here is derived from an EMBL/GenBank/DDBJ whole genome shotgun (WGS) entry which is preliminary data.</text>
</comment>
<feature type="domain" description="NERD" evidence="1">
    <location>
        <begin position="14"/>
        <end position="131"/>
    </location>
</feature>
<protein>
    <submittedName>
        <fullName evidence="2">NERD domain-containing protein</fullName>
    </submittedName>
</protein>
<dbReference type="EMBL" id="JACSQY010000011">
    <property type="protein sequence ID" value="MBD7909279.1"/>
    <property type="molecule type" value="Genomic_DNA"/>
</dbReference>
<name>A0ABR8PMI7_9BACL</name>